<dbReference type="Proteomes" id="UP000318943">
    <property type="component" value="Unassembled WGS sequence"/>
</dbReference>
<name>A0ABY3ESJ5_9BURK</name>
<reference evidence="1 2" key="1">
    <citation type="submission" date="2019-05" db="EMBL/GenBank/DDBJ databases">
        <title>Whole genome sequence analysis of Cupriavidus campinensis S14E4C strain.</title>
        <authorList>
            <person name="Abbaszade G."/>
            <person name="Szabo A."/>
            <person name="Toumi M."/>
            <person name="Toth E."/>
        </authorList>
    </citation>
    <scope>NUCLEOTIDE SEQUENCE [LARGE SCALE GENOMIC DNA]</scope>
    <source>
        <strain evidence="1 2">S14E4C</strain>
    </source>
</reference>
<gene>
    <name evidence="1" type="ORF">FGG12_05530</name>
</gene>
<protein>
    <submittedName>
        <fullName evidence="1">Uncharacterized protein</fullName>
    </submittedName>
</protein>
<evidence type="ECO:0000313" key="2">
    <source>
        <dbReference type="Proteomes" id="UP000318943"/>
    </source>
</evidence>
<comment type="caution">
    <text evidence="1">The sequence shown here is derived from an EMBL/GenBank/DDBJ whole genome shotgun (WGS) entry which is preliminary data.</text>
</comment>
<keyword evidence="2" id="KW-1185">Reference proteome</keyword>
<accession>A0ABY3ESJ5</accession>
<proteinExistence type="predicted"/>
<organism evidence="1 2">
    <name type="scientific">Cupriavidus campinensis</name>
    <dbReference type="NCBI Taxonomy" id="151783"/>
    <lineage>
        <taxon>Bacteria</taxon>
        <taxon>Pseudomonadati</taxon>
        <taxon>Pseudomonadota</taxon>
        <taxon>Betaproteobacteria</taxon>
        <taxon>Burkholderiales</taxon>
        <taxon>Burkholderiaceae</taxon>
        <taxon>Cupriavidus</taxon>
    </lineage>
</organism>
<dbReference type="EMBL" id="VCIZ01000002">
    <property type="protein sequence ID" value="TSP13937.1"/>
    <property type="molecule type" value="Genomic_DNA"/>
</dbReference>
<sequence length="60" mass="6978">MKRCSRYAFCEDCVNSEFDQFQCETCDEGSNFEPYESDPDADEGDEMNIGEFKTWWAEAA</sequence>
<evidence type="ECO:0000313" key="1">
    <source>
        <dbReference type="EMBL" id="TSP13937.1"/>
    </source>
</evidence>
<dbReference type="RefSeq" id="WP_144196630.1">
    <property type="nucleotide sequence ID" value="NZ_VCIZ01000002.1"/>
</dbReference>